<dbReference type="InterPro" id="IPR005471">
    <property type="entry name" value="Tscrpt_reg_IclR_N"/>
</dbReference>
<evidence type="ECO:0000256" key="1">
    <source>
        <dbReference type="ARBA" id="ARBA00023015"/>
    </source>
</evidence>
<dbReference type="Proteomes" id="UP000280271">
    <property type="component" value="Unassembled WGS sequence"/>
</dbReference>
<sequence>MNTKKKIDSAENTLLIKKIAILLNHLNNNGKGARLKNLVLETGMAHSTVHRILNELREVDFVTQTSDKSYHLGPQLFTLGLSAPVPIYDLGALREYANELAQICNDLVYVAIKQLNGVRYILVCKGNSPILPNVLQQNDFVAFTSSYSGIVLLAYLDEDKRRNWIHNPDYSQAPTEWVSENRIKLQHQIPNLLKQVQEHGYLYGQDLVLPGVSGISTIIPSKNSLVPYMTVSISAISERLAPDRAKELIPELLKTAKKMSHCIY</sequence>
<dbReference type="Gene3D" id="1.10.10.10">
    <property type="entry name" value="Winged helix-like DNA-binding domain superfamily/Winged helix DNA-binding domain"/>
    <property type="match status" value="1"/>
</dbReference>
<comment type="caution">
    <text evidence="6">The sequence shown here is derived from an EMBL/GenBank/DDBJ whole genome shotgun (WGS) entry which is preliminary data.</text>
</comment>
<feature type="domain" description="IclR-ED" evidence="5">
    <location>
        <begin position="75"/>
        <end position="264"/>
    </location>
</feature>
<reference evidence="6 7" key="1">
    <citation type="submission" date="2018-09" db="EMBL/GenBank/DDBJ databases">
        <title>The draft genome of Acinetobacter sp. strains.</title>
        <authorList>
            <person name="Qin J."/>
            <person name="Feng Y."/>
            <person name="Zong Z."/>
        </authorList>
    </citation>
    <scope>NUCLEOTIDE SEQUENCE [LARGE SCALE GENOMIC DNA]</scope>
    <source>
        <strain evidence="6 7">WCHAc060005</strain>
    </source>
</reference>
<dbReference type="RefSeq" id="WP_121523225.1">
    <property type="nucleotide sequence ID" value="NZ_RCHC01000008.1"/>
</dbReference>
<dbReference type="PROSITE" id="PS51077">
    <property type="entry name" value="HTH_ICLR"/>
    <property type="match status" value="1"/>
</dbReference>
<dbReference type="InterPro" id="IPR036390">
    <property type="entry name" value="WH_DNA-bd_sf"/>
</dbReference>
<dbReference type="Pfam" id="PF01614">
    <property type="entry name" value="IclR_C"/>
    <property type="match status" value="1"/>
</dbReference>
<dbReference type="InterPro" id="IPR050707">
    <property type="entry name" value="HTH_MetabolicPath_Reg"/>
</dbReference>
<organism evidence="6 7">
    <name type="scientific">Acinetobacter chengduensis</name>
    <dbReference type="NCBI Taxonomy" id="2420890"/>
    <lineage>
        <taxon>Bacteria</taxon>
        <taxon>Pseudomonadati</taxon>
        <taxon>Pseudomonadota</taxon>
        <taxon>Gammaproteobacteria</taxon>
        <taxon>Moraxellales</taxon>
        <taxon>Moraxellaceae</taxon>
        <taxon>Acinetobacter</taxon>
    </lineage>
</organism>
<dbReference type="PANTHER" id="PTHR30136">
    <property type="entry name" value="HELIX-TURN-HELIX TRANSCRIPTIONAL REGULATOR, ICLR FAMILY"/>
    <property type="match status" value="1"/>
</dbReference>
<dbReference type="InterPro" id="IPR014757">
    <property type="entry name" value="Tscrpt_reg_IclR_C"/>
</dbReference>
<evidence type="ECO:0000256" key="3">
    <source>
        <dbReference type="ARBA" id="ARBA00023163"/>
    </source>
</evidence>
<dbReference type="EMBL" id="RCHC01000008">
    <property type="protein sequence ID" value="RLL21812.1"/>
    <property type="molecule type" value="Genomic_DNA"/>
</dbReference>
<dbReference type="PANTHER" id="PTHR30136:SF35">
    <property type="entry name" value="HTH-TYPE TRANSCRIPTIONAL REGULATOR RV1719"/>
    <property type="match status" value="1"/>
</dbReference>
<evidence type="ECO:0000313" key="6">
    <source>
        <dbReference type="EMBL" id="RLL21812.1"/>
    </source>
</evidence>
<dbReference type="Pfam" id="PF09339">
    <property type="entry name" value="HTH_IclR"/>
    <property type="match status" value="1"/>
</dbReference>
<keyword evidence="3" id="KW-0804">Transcription</keyword>
<evidence type="ECO:0000259" key="4">
    <source>
        <dbReference type="PROSITE" id="PS51077"/>
    </source>
</evidence>
<feature type="domain" description="HTH iclR-type" evidence="4">
    <location>
        <begin position="13"/>
        <end position="74"/>
    </location>
</feature>
<name>A0ABX9TVP6_9GAMM</name>
<dbReference type="SUPFAM" id="SSF46785">
    <property type="entry name" value="Winged helix' DNA-binding domain"/>
    <property type="match status" value="1"/>
</dbReference>
<dbReference type="SUPFAM" id="SSF55781">
    <property type="entry name" value="GAF domain-like"/>
    <property type="match status" value="1"/>
</dbReference>
<gene>
    <name evidence="6" type="ORF">D9K81_08955</name>
</gene>
<evidence type="ECO:0000313" key="7">
    <source>
        <dbReference type="Proteomes" id="UP000280271"/>
    </source>
</evidence>
<accession>A0ABX9TVP6</accession>
<dbReference type="SMART" id="SM00346">
    <property type="entry name" value="HTH_ICLR"/>
    <property type="match status" value="1"/>
</dbReference>
<keyword evidence="1" id="KW-0805">Transcription regulation</keyword>
<keyword evidence="7" id="KW-1185">Reference proteome</keyword>
<proteinExistence type="predicted"/>
<dbReference type="InterPro" id="IPR029016">
    <property type="entry name" value="GAF-like_dom_sf"/>
</dbReference>
<dbReference type="InterPro" id="IPR036388">
    <property type="entry name" value="WH-like_DNA-bd_sf"/>
</dbReference>
<dbReference type="PROSITE" id="PS51078">
    <property type="entry name" value="ICLR_ED"/>
    <property type="match status" value="1"/>
</dbReference>
<protein>
    <submittedName>
        <fullName evidence="6">IclR family transcriptional regulator</fullName>
    </submittedName>
</protein>
<evidence type="ECO:0000256" key="2">
    <source>
        <dbReference type="ARBA" id="ARBA00023125"/>
    </source>
</evidence>
<evidence type="ECO:0000259" key="5">
    <source>
        <dbReference type="PROSITE" id="PS51078"/>
    </source>
</evidence>
<dbReference type="Gene3D" id="3.30.450.40">
    <property type="match status" value="1"/>
</dbReference>
<keyword evidence="2" id="KW-0238">DNA-binding</keyword>